<feature type="region of interest" description="Disordered" evidence="1">
    <location>
        <begin position="1"/>
        <end position="21"/>
    </location>
</feature>
<dbReference type="VEuPathDB" id="FungiDB:BD410DRAFT_728582"/>
<dbReference type="STRING" id="50990.A0A4Y7PTJ6"/>
<keyword evidence="3" id="KW-1185">Reference proteome</keyword>
<dbReference type="Gene3D" id="1.20.1280.50">
    <property type="match status" value="1"/>
</dbReference>
<reference evidence="2 3" key="1">
    <citation type="submission" date="2018-06" db="EMBL/GenBank/DDBJ databases">
        <title>A transcriptomic atlas of mushroom development highlights an independent origin of complex multicellularity.</title>
        <authorList>
            <consortium name="DOE Joint Genome Institute"/>
            <person name="Krizsan K."/>
            <person name="Almasi E."/>
            <person name="Merenyi Z."/>
            <person name="Sahu N."/>
            <person name="Viragh M."/>
            <person name="Koszo T."/>
            <person name="Mondo S."/>
            <person name="Kiss B."/>
            <person name="Balint B."/>
            <person name="Kues U."/>
            <person name="Barry K."/>
            <person name="Hegedus J.C."/>
            <person name="Henrissat B."/>
            <person name="Johnson J."/>
            <person name="Lipzen A."/>
            <person name="Ohm R."/>
            <person name="Nagy I."/>
            <person name="Pangilinan J."/>
            <person name="Yan J."/>
            <person name="Xiong Y."/>
            <person name="Grigoriev I.V."/>
            <person name="Hibbett D.S."/>
            <person name="Nagy L.G."/>
        </authorList>
    </citation>
    <scope>NUCLEOTIDE SEQUENCE [LARGE SCALE GENOMIC DNA]</scope>
    <source>
        <strain evidence="2 3">SZMC22713</strain>
    </source>
</reference>
<name>A0A4Y7PTJ6_9AGAM</name>
<dbReference type="OrthoDB" id="2269034at2759"/>
<evidence type="ECO:0000313" key="3">
    <source>
        <dbReference type="Proteomes" id="UP000294933"/>
    </source>
</evidence>
<organism evidence="2 3">
    <name type="scientific">Rickenella mellea</name>
    <dbReference type="NCBI Taxonomy" id="50990"/>
    <lineage>
        <taxon>Eukaryota</taxon>
        <taxon>Fungi</taxon>
        <taxon>Dikarya</taxon>
        <taxon>Basidiomycota</taxon>
        <taxon>Agaricomycotina</taxon>
        <taxon>Agaricomycetes</taxon>
        <taxon>Hymenochaetales</taxon>
        <taxon>Rickenellaceae</taxon>
        <taxon>Rickenella</taxon>
    </lineage>
</organism>
<gene>
    <name evidence="2" type="ORF">BD410DRAFT_728582</name>
</gene>
<dbReference type="AlphaFoldDB" id="A0A4Y7PTJ6"/>
<evidence type="ECO:0000256" key="1">
    <source>
        <dbReference type="SAM" id="MobiDB-lite"/>
    </source>
</evidence>
<dbReference type="Proteomes" id="UP000294933">
    <property type="component" value="Unassembled WGS sequence"/>
</dbReference>
<dbReference type="EMBL" id="ML170208">
    <property type="protein sequence ID" value="TDL18376.1"/>
    <property type="molecule type" value="Genomic_DNA"/>
</dbReference>
<sequence length="78" mass="8883">MKVTAAGEDSRSSSRPLHSPYTKVSPIIRIPCEITSEIFQHCLSENEFSRPSIKSAPLQISRVCSTWRKLAIRTPRLW</sequence>
<proteinExistence type="predicted"/>
<evidence type="ECO:0000313" key="2">
    <source>
        <dbReference type="EMBL" id="TDL18376.1"/>
    </source>
</evidence>
<feature type="non-terminal residue" evidence="2">
    <location>
        <position position="78"/>
    </location>
</feature>
<accession>A0A4Y7PTJ6</accession>
<protein>
    <submittedName>
        <fullName evidence="2">Uncharacterized protein</fullName>
    </submittedName>
</protein>